<dbReference type="Pfam" id="PF04140">
    <property type="entry name" value="ICMT"/>
    <property type="match status" value="1"/>
</dbReference>
<comment type="catalytic activity">
    <reaction evidence="5">
        <text>[protein]-C-terminal S-[(2E,6E)-farnesyl]-L-cysteine + S-adenosyl-L-methionine = [protein]-C-terminal S-[(2E,6E)-farnesyl]-L-cysteine methyl ester + S-adenosyl-L-homocysteine</text>
        <dbReference type="Rhea" id="RHEA:21672"/>
        <dbReference type="Rhea" id="RHEA-COMP:12125"/>
        <dbReference type="Rhea" id="RHEA-COMP:12126"/>
        <dbReference type="ChEBI" id="CHEBI:57856"/>
        <dbReference type="ChEBI" id="CHEBI:59789"/>
        <dbReference type="ChEBI" id="CHEBI:90510"/>
        <dbReference type="ChEBI" id="CHEBI:90511"/>
        <dbReference type="EC" id="2.1.1.100"/>
    </reaction>
</comment>
<reference evidence="7" key="2">
    <citation type="submission" date="2015-01" db="EMBL/GenBank/DDBJ databases">
        <title>Evolutionary Origins and Diversification of the Mycorrhizal Mutualists.</title>
        <authorList>
            <consortium name="DOE Joint Genome Institute"/>
            <consortium name="Mycorrhizal Genomics Consortium"/>
            <person name="Kohler A."/>
            <person name="Kuo A."/>
            <person name="Nagy L.G."/>
            <person name="Floudas D."/>
            <person name="Copeland A."/>
            <person name="Barry K.W."/>
            <person name="Cichocki N."/>
            <person name="Veneault-Fourrey C."/>
            <person name="LaButti K."/>
            <person name="Lindquist E.A."/>
            <person name="Lipzen A."/>
            <person name="Lundell T."/>
            <person name="Morin E."/>
            <person name="Murat C."/>
            <person name="Riley R."/>
            <person name="Ohm R."/>
            <person name="Sun H."/>
            <person name="Tunlid A."/>
            <person name="Henrissat B."/>
            <person name="Grigoriev I.V."/>
            <person name="Hibbett D.S."/>
            <person name="Martin F."/>
        </authorList>
    </citation>
    <scope>NUCLEOTIDE SEQUENCE [LARGE SCALE GENOMIC DNA]</scope>
    <source>
        <strain evidence="7">h7</strain>
    </source>
</reference>
<evidence type="ECO:0000256" key="2">
    <source>
        <dbReference type="ARBA" id="ARBA00022692"/>
    </source>
</evidence>
<dbReference type="GO" id="GO:0004671">
    <property type="term" value="F:protein C-terminal S-isoprenylcysteine carboxyl O-methyltransferase activity"/>
    <property type="evidence" value="ECO:0007669"/>
    <property type="project" value="UniProtKB-EC"/>
</dbReference>
<organism evidence="6 7">
    <name type="scientific">Hebeloma cylindrosporum</name>
    <dbReference type="NCBI Taxonomy" id="76867"/>
    <lineage>
        <taxon>Eukaryota</taxon>
        <taxon>Fungi</taxon>
        <taxon>Dikarya</taxon>
        <taxon>Basidiomycota</taxon>
        <taxon>Agaricomycotina</taxon>
        <taxon>Agaricomycetes</taxon>
        <taxon>Agaricomycetidae</taxon>
        <taxon>Agaricales</taxon>
        <taxon>Agaricineae</taxon>
        <taxon>Hymenogastraceae</taxon>
        <taxon>Hebeloma</taxon>
    </lineage>
</organism>
<proteinExistence type="inferred from homology"/>
<keyword evidence="5" id="KW-0949">S-adenosyl-L-methionine</keyword>
<evidence type="ECO:0000256" key="3">
    <source>
        <dbReference type="ARBA" id="ARBA00022989"/>
    </source>
</evidence>
<keyword evidence="5" id="KW-0256">Endoplasmic reticulum</keyword>
<dbReference type="AlphaFoldDB" id="A0A0C2Y6A9"/>
<dbReference type="STRING" id="686832.A0A0C2Y6A9"/>
<keyword evidence="5" id="KW-0808">Transferase</keyword>
<dbReference type="GO" id="GO:0032259">
    <property type="term" value="P:methylation"/>
    <property type="evidence" value="ECO:0007669"/>
    <property type="project" value="UniProtKB-KW"/>
</dbReference>
<keyword evidence="4 5" id="KW-0472">Membrane</keyword>
<dbReference type="PANTHER" id="PTHR12714">
    <property type="entry name" value="PROTEIN-S ISOPRENYLCYSTEINE O-METHYLTRANSFERASE"/>
    <property type="match status" value="1"/>
</dbReference>
<sequence length="223" mass="24830">MIGLQMGTTPPYPPPNPEENAASTSLEIILKQRSVAFIFRVICWSATLAEIAVILASQNPILPLSRKVLSRLGPGPGWREIRPTLSFFLGTLMTALGGYVRWACYRALGRLFTFEMSIRDNHELVTDGPYGWVRHPAYTGILLIVGGVVLWHATEGSWARECGVFQTNIGKAVAFAYVLLVTTINTGLISRMAMEDAALRMTFGPEWDDWAGRIRYKLIPLIY</sequence>
<dbReference type="GO" id="GO:0005789">
    <property type="term" value="C:endoplasmic reticulum membrane"/>
    <property type="evidence" value="ECO:0007669"/>
    <property type="project" value="UniProtKB-SubCell"/>
</dbReference>
<accession>A0A0C2Y6A9</accession>
<dbReference type="HOGENOM" id="CLU_065200_6_0_1"/>
<dbReference type="InterPro" id="IPR007269">
    <property type="entry name" value="ICMT_MeTrfase"/>
</dbReference>
<feature type="transmembrane region" description="Helical" evidence="5">
    <location>
        <begin position="81"/>
        <end position="100"/>
    </location>
</feature>
<keyword evidence="7" id="KW-1185">Reference proteome</keyword>
<evidence type="ECO:0000256" key="5">
    <source>
        <dbReference type="RuleBase" id="RU362022"/>
    </source>
</evidence>
<dbReference type="EC" id="2.1.1.100" evidence="5"/>
<feature type="transmembrane region" description="Helical" evidence="5">
    <location>
        <begin position="137"/>
        <end position="154"/>
    </location>
</feature>
<reference evidence="6 7" key="1">
    <citation type="submission" date="2014-04" db="EMBL/GenBank/DDBJ databases">
        <authorList>
            <consortium name="DOE Joint Genome Institute"/>
            <person name="Kuo A."/>
            <person name="Gay G."/>
            <person name="Dore J."/>
            <person name="Kohler A."/>
            <person name="Nagy L.G."/>
            <person name="Floudas D."/>
            <person name="Copeland A."/>
            <person name="Barry K.W."/>
            <person name="Cichocki N."/>
            <person name="Veneault-Fourrey C."/>
            <person name="LaButti K."/>
            <person name="Lindquist E.A."/>
            <person name="Lipzen A."/>
            <person name="Lundell T."/>
            <person name="Morin E."/>
            <person name="Murat C."/>
            <person name="Sun H."/>
            <person name="Tunlid A."/>
            <person name="Henrissat B."/>
            <person name="Grigoriev I.V."/>
            <person name="Hibbett D.S."/>
            <person name="Martin F."/>
            <person name="Nordberg H.P."/>
            <person name="Cantor M.N."/>
            <person name="Hua S.X."/>
        </authorList>
    </citation>
    <scope>NUCLEOTIDE SEQUENCE [LARGE SCALE GENOMIC DNA]</scope>
    <source>
        <strain evidence="7">h7</strain>
    </source>
</reference>
<dbReference type="EMBL" id="KN831772">
    <property type="protein sequence ID" value="KIM45398.1"/>
    <property type="molecule type" value="Genomic_DNA"/>
</dbReference>
<dbReference type="Gene3D" id="1.20.120.1630">
    <property type="match status" value="1"/>
</dbReference>
<name>A0A0C2Y6A9_HEBCY</name>
<comment type="subcellular location">
    <subcellularLocation>
        <location evidence="5">Endoplasmic reticulum membrane</location>
        <topology evidence="5">Multi-pass membrane protein</topology>
    </subcellularLocation>
    <subcellularLocation>
        <location evidence="1">Membrane</location>
        <topology evidence="1">Multi-pass membrane protein</topology>
    </subcellularLocation>
</comment>
<feature type="transmembrane region" description="Helical" evidence="5">
    <location>
        <begin position="37"/>
        <end position="61"/>
    </location>
</feature>
<feature type="transmembrane region" description="Helical" evidence="5">
    <location>
        <begin position="174"/>
        <end position="194"/>
    </location>
</feature>
<evidence type="ECO:0000256" key="1">
    <source>
        <dbReference type="ARBA" id="ARBA00004141"/>
    </source>
</evidence>
<keyword evidence="3 5" id="KW-1133">Transmembrane helix</keyword>
<comment type="similarity">
    <text evidence="5">Belongs to the class VI-like SAM-binding methyltransferase superfamily. Isoprenylcysteine carboxyl methyltransferase family.</text>
</comment>
<evidence type="ECO:0000313" key="7">
    <source>
        <dbReference type="Proteomes" id="UP000053424"/>
    </source>
</evidence>
<gene>
    <name evidence="6" type="ORF">M413DRAFT_65928</name>
</gene>
<evidence type="ECO:0000256" key="4">
    <source>
        <dbReference type="ARBA" id="ARBA00023136"/>
    </source>
</evidence>
<dbReference type="OrthoDB" id="422086at2759"/>
<keyword evidence="2 5" id="KW-0812">Transmembrane</keyword>
<evidence type="ECO:0000313" key="6">
    <source>
        <dbReference type="EMBL" id="KIM45398.1"/>
    </source>
</evidence>
<dbReference type="PANTHER" id="PTHR12714:SF9">
    <property type="entry name" value="PROTEIN-S-ISOPRENYLCYSTEINE O-METHYLTRANSFERASE"/>
    <property type="match status" value="1"/>
</dbReference>
<dbReference type="Proteomes" id="UP000053424">
    <property type="component" value="Unassembled WGS sequence"/>
</dbReference>
<keyword evidence="5" id="KW-0489">Methyltransferase</keyword>
<protein>
    <recommendedName>
        <fullName evidence="5">Protein-S-isoprenylcysteine O-methyltransferase</fullName>
        <ecNumber evidence="5">2.1.1.100</ecNumber>
    </recommendedName>
</protein>